<accession>A0A165ZFK2</accession>
<feature type="binding site" evidence="9">
    <location>
        <position position="80"/>
    </location>
    <ligand>
        <name>Mg(2+)</name>
        <dbReference type="ChEBI" id="CHEBI:18420"/>
        <label>1</label>
        <note>catalytic</note>
    </ligand>
</feature>
<comment type="similarity">
    <text evidence="3">Belongs to the inositol monophosphatase superfamily.</text>
</comment>
<dbReference type="OrthoDB" id="9785695at2"/>
<dbReference type="EMBL" id="LMCB01000012">
    <property type="protein sequence ID" value="KZL19838.1"/>
    <property type="molecule type" value="Genomic_DNA"/>
</dbReference>
<evidence type="ECO:0000256" key="5">
    <source>
        <dbReference type="ARBA" id="ARBA00019784"/>
    </source>
</evidence>
<evidence type="ECO:0000256" key="2">
    <source>
        <dbReference type="ARBA" id="ARBA00001946"/>
    </source>
</evidence>
<dbReference type="AlphaFoldDB" id="A0A165ZFK2"/>
<evidence type="ECO:0000256" key="8">
    <source>
        <dbReference type="ARBA" id="ARBA00022842"/>
    </source>
</evidence>
<dbReference type="Pfam" id="PF00459">
    <property type="entry name" value="Inositol_P"/>
    <property type="match status" value="1"/>
</dbReference>
<evidence type="ECO:0000256" key="7">
    <source>
        <dbReference type="ARBA" id="ARBA00022801"/>
    </source>
</evidence>
<feature type="binding site" evidence="9">
    <location>
        <position position="98"/>
    </location>
    <ligand>
        <name>Mg(2+)</name>
        <dbReference type="ChEBI" id="CHEBI:18420"/>
        <label>1</label>
        <note>catalytic</note>
    </ligand>
</feature>
<comment type="cofactor">
    <cofactor evidence="2 9">
        <name>Mg(2+)</name>
        <dbReference type="ChEBI" id="CHEBI:18420"/>
    </cofactor>
</comment>
<evidence type="ECO:0000313" key="11">
    <source>
        <dbReference type="Proteomes" id="UP000076577"/>
    </source>
</evidence>
<evidence type="ECO:0000256" key="4">
    <source>
        <dbReference type="ARBA" id="ARBA00013106"/>
    </source>
</evidence>
<dbReference type="RefSeq" id="WP_068004778.1">
    <property type="nucleotide sequence ID" value="NZ_FOFM01000009.1"/>
</dbReference>
<dbReference type="Proteomes" id="UP000076577">
    <property type="component" value="Unassembled WGS sequence"/>
</dbReference>
<dbReference type="PRINTS" id="PR00377">
    <property type="entry name" value="IMPHPHTASES"/>
</dbReference>
<sequence length="273" mass="29350">MTAQAELNQAAELEKRFNAAQKMADQGAELALQHFANRDDLDIDVKRHPQDVVSEADKAVEQKIRSLISESFPEDAQLGEEFGFVDGSTGYTWVIDPIDGTAPFLNGLPGWCVCIAVMDKDGAAIGVIDVPVLGERFAAMRGKGTSLNGTPVRVTDRFNLQTGMLGVGANDRVSPKQIGQMFEDLMSAGVSYTRYGSGALMLAWVAAGRLVGYVEPRMSAWDCMAAYCLIEEAGGKILPFPVADNPSAPYPVLGAAPQVFDEVLNLTNLTQFA</sequence>
<protein>
    <recommendedName>
        <fullName evidence="5">Inositol-1-monophosphatase</fullName>
        <ecNumber evidence="4">3.1.3.25</ecNumber>
    </recommendedName>
</protein>
<dbReference type="SUPFAM" id="SSF56655">
    <property type="entry name" value="Carbohydrate phosphatase"/>
    <property type="match status" value="1"/>
</dbReference>
<evidence type="ECO:0000313" key="10">
    <source>
        <dbReference type="EMBL" id="KZL19838.1"/>
    </source>
</evidence>
<dbReference type="STRING" id="989403.SAMN05421798_109105"/>
<evidence type="ECO:0000256" key="9">
    <source>
        <dbReference type="PIRSR" id="PIRSR600760-2"/>
    </source>
</evidence>
<evidence type="ECO:0000256" key="3">
    <source>
        <dbReference type="ARBA" id="ARBA00009759"/>
    </source>
</evidence>
<comment type="caution">
    <text evidence="10">The sequence shown here is derived from an EMBL/GenBank/DDBJ whole genome shotgun (WGS) entry which is preliminary data.</text>
</comment>
<keyword evidence="6 9" id="KW-0479">Metal-binding</keyword>
<dbReference type="Gene3D" id="3.40.190.80">
    <property type="match status" value="1"/>
</dbReference>
<comment type="catalytic activity">
    <reaction evidence="1">
        <text>a myo-inositol phosphate + H2O = myo-inositol + phosphate</text>
        <dbReference type="Rhea" id="RHEA:24056"/>
        <dbReference type="ChEBI" id="CHEBI:15377"/>
        <dbReference type="ChEBI" id="CHEBI:17268"/>
        <dbReference type="ChEBI" id="CHEBI:43474"/>
        <dbReference type="ChEBI" id="CHEBI:84139"/>
        <dbReference type="EC" id="3.1.3.25"/>
    </reaction>
</comment>
<feature type="binding site" evidence="9">
    <location>
        <position position="99"/>
    </location>
    <ligand>
        <name>Mg(2+)</name>
        <dbReference type="ChEBI" id="CHEBI:18420"/>
        <label>1</label>
        <note>catalytic</note>
    </ligand>
</feature>
<dbReference type="PANTHER" id="PTHR20854">
    <property type="entry name" value="INOSITOL MONOPHOSPHATASE"/>
    <property type="match status" value="1"/>
</dbReference>
<dbReference type="PROSITE" id="PS00629">
    <property type="entry name" value="IMP_1"/>
    <property type="match status" value="1"/>
</dbReference>
<proteinExistence type="inferred from homology"/>
<dbReference type="PATRIC" id="fig|989403.3.peg.1761"/>
<dbReference type="InterPro" id="IPR000760">
    <property type="entry name" value="Inositol_monophosphatase-like"/>
</dbReference>
<reference evidence="10 11" key="1">
    <citation type="journal article" date="2016" name="Front. Microbiol.">
        <title>Comparative Genomic Analysis Reveals a Diverse Repertoire of Genes Involved in Prokaryote-Eukaryote Interactions within the Pseudovibrio Genus.</title>
        <authorList>
            <person name="Romano S."/>
            <person name="Fernandez-Guerra A."/>
            <person name="Reen F.J."/>
            <person name="Glockner F.O."/>
            <person name="Crowley S.P."/>
            <person name="O'Sullivan O."/>
            <person name="Cotter P.D."/>
            <person name="Adams C."/>
            <person name="Dobson A.D."/>
            <person name="O'Gara F."/>
        </authorList>
    </citation>
    <scope>NUCLEOTIDE SEQUENCE [LARGE SCALE GENOMIC DNA]</scope>
    <source>
        <strain evidence="10 11">Ad2</strain>
    </source>
</reference>
<dbReference type="InterPro" id="IPR020583">
    <property type="entry name" value="Inositol_monoP_metal-BS"/>
</dbReference>
<keyword evidence="7 10" id="KW-0378">Hydrolase</keyword>
<dbReference type="Gene3D" id="3.30.540.10">
    <property type="entry name" value="Fructose-1,6-Bisphosphatase, subunit A, domain 1"/>
    <property type="match status" value="1"/>
</dbReference>
<dbReference type="GO" id="GO:0008934">
    <property type="term" value="F:inositol monophosphate 1-phosphatase activity"/>
    <property type="evidence" value="ECO:0007669"/>
    <property type="project" value="TreeGrafter"/>
</dbReference>
<dbReference type="PANTHER" id="PTHR20854:SF4">
    <property type="entry name" value="INOSITOL-1-MONOPHOSPHATASE-RELATED"/>
    <property type="match status" value="1"/>
</dbReference>
<dbReference type="FunFam" id="3.30.540.10:FF:000003">
    <property type="entry name" value="Inositol-1-monophosphatase"/>
    <property type="match status" value="1"/>
</dbReference>
<dbReference type="EC" id="3.1.3.25" evidence="4"/>
<organism evidence="10 11">
    <name type="scientific">Pseudovibrio axinellae</name>
    <dbReference type="NCBI Taxonomy" id="989403"/>
    <lineage>
        <taxon>Bacteria</taxon>
        <taxon>Pseudomonadati</taxon>
        <taxon>Pseudomonadota</taxon>
        <taxon>Alphaproteobacteria</taxon>
        <taxon>Hyphomicrobiales</taxon>
        <taxon>Stappiaceae</taxon>
        <taxon>Pseudovibrio</taxon>
    </lineage>
</organism>
<feature type="binding site" evidence="9">
    <location>
        <position position="96"/>
    </location>
    <ligand>
        <name>Mg(2+)</name>
        <dbReference type="ChEBI" id="CHEBI:18420"/>
        <label>1</label>
        <note>catalytic</note>
    </ligand>
</feature>
<keyword evidence="11" id="KW-1185">Reference proteome</keyword>
<dbReference type="GO" id="GO:0046872">
    <property type="term" value="F:metal ion binding"/>
    <property type="evidence" value="ECO:0007669"/>
    <property type="project" value="UniProtKB-KW"/>
</dbReference>
<dbReference type="GO" id="GO:0006020">
    <property type="term" value="P:inositol metabolic process"/>
    <property type="evidence" value="ECO:0007669"/>
    <property type="project" value="TreeGrafter"/>
</dbReference>
<dbReference type="GO" id="GO:0007165">
    <property type="term" value="P:signal transduction"/>
    <property type="evidence" value="ECO:0007669"/>
    <property type="project" value="TreeGrafter"/>
</dbReference>
<feature type="binding site" evidence="9">
    <location>
        <position position="222"/>
    </location>
    <ligand>
        <name>Mg(2+)</name>
        <dbReference type="ChEBI" id="CHEBI:18420"/>
        <label>1</label>
        <note>catalytic</note>
    </ligand>
</feature>
<name>A0A165ZFK2_9HYPH</name>
<keyword evidence="8 9" id="KW-0460">Magnesium</keyword>
<evidence type="ECO:0000256" key="1">
    <source>
        <dbReference type="ARBA" id="ARBA00001033"/>
    </source>
</evidence>
<evidence type="ECO:0000256" key="6">
    <source>
        <dbReference type="ARBA" id="ARBA00022723"/>
    </source>
</evidence>
<gene>
    <name evidence="10" type="primary">suhB_2</name>
    <name evidence="10" type="ORF">PsAD2_01659</name>
</gene>